<accession>A0A834K458</accession>
<evidence type="ECO:0000313" key="3">
    <source>
        <dbReference type="EMBL" id="KAF7399802.1"/>
    </source>
</evidence>
<proteinExistence type="predicted"/>
<protein>
    <submittedName>
        <fullName evidence="3">Uncharacterized protein</fullName>
    </submittedName>
</protein>
<dbReference type="Proteomes" id="UP000617340">
    <property type="component" value="Unassembled WGS sequence"/>
</dbReference>
<feature type="region of interest" description="Disordered" evidence="1">
    <location>
        <begin position="24"/>
        <end position="54"/>
    </location>
</feature>
<gene>
    <name evidence="3" type="ORF">HZH68_008394</name>
</gene>
<dbReference type="AlphaFoldDB" id="A0A834K458"/>
<reference evidence="3" key="1">
    <citation type="journal article" date="2020" name="G3 (Bethesda)">
        <title>High-Quality Assemblies for Three Invasive Social Wasps from the &lt;i&gt;Vespula&lt;/i&gt; Genus.</title>
        <authorList>
            <person name="Harrop T.W.R."/>
            <person name="Guhlin J."/>
            <person name="McLaughlin G.M."/>
            <person name="Permina E."/>
            <person name="Stockwell P."/>
            <person name="Gilligan J."/>
            <person name="Le Lec M.F."/>
            <person name="Gruber M.A.M."/>
            <person name="Quinn O."/>
            <person name="Lovegrove M."/>
            <person name="Duncan E.J."/>
            <person name="Remnant E.J."/>
            <person name="Van Eeckhoven J."/>
            <person name="Graham B."/>
            <person name="Knapp R.A."/>
            <person name="Langford K.W."/>
            <person name="Kronenberg Z."/>
            <person name="Press M.O."/>
            <person name="Eacker S.M."/>
            <person name="Wilson-Rankin E.E."/>
            <person name="Purcell J."/>
            <person name="Lester P.J."/>
            <person name="Dearden P.K."/>
        </authorList>
    </citation>
    <scope>NUCLEOTIDE SEQUENCE</scope>
    <source>
        <strain evidence="3">Linc-1</strain>
    </source>
</reference>
<keyword evidence="2" id="KW-0812">Transmembrane</keyword>
<dbReference type="EMBL" id="JACSDZ010000007">
    <property type="protein sequence ID" value="KAF7399802.1"/>
    <property type="molecule type" value="Genomic_DNA"/>
</dbReference>
<evidence type="ECO:0000256" key="1">
    <source>
        <dbReference type="SAM" id="MobiDB-lite"/>
    </source>
</evidence>
<organism evidence="3 4">
    <name type="scientific">Vespula germanica</name>
    <name type="common">German yellow jacket</name>
    <name type="synonym">Paravespula germanica</name>
    <dbReference type="NCBI Taxonomy" id="30212"/>
    <lineage>
        <taxon>Eukaryota</taxon>
        <taxon>Metazoa</taxon>
        <taxon>Ecdysozoa</taxon>
        <taxon>Arthropoda</taxon>
        <taxon>Hexapoda</taxon>
        <taxon>Insecta</taxon>
        <taxon>Pterygota</taxon>
        <taxon>Neoptera</taxon>
        <taxon>Endopterygota</taxon>
        <taxon>Hymenoptera</taxon>
        <taxon>Apocrita</taxon>
        <taxon>Aculeata</taxon>
        <taxon>Vespoidea</taxon>
        <taxon>Vespidae</taxon>
        <taxon>Vespinae</taxon>
        <taxon>Vespula</taxon>
    </lineage>
</organism>
<keyword evidence="4" id="KW-1185">Reference proteome</keyword>
<keyword evidence="2" id="KW-0472">Membrane</keyword>
<keyword evidence="2" id="KW-1133">Transmembrane helix</keyword>
<feature type="compositionally biased region" description="Acidic residues" evidence="1">
    <location>
        <begin position="33"/>
        <end position="47"/>
    </location>
</feature>
<name>A0A834K458_VESGE</name>
<evidence type="ECO:0000256" key="2">
    <source>
        <dbReference type="SAM" id="Phobius"/>
    </source>
</evidence>
<sequence length="180" mass="20319">MSLDSHSLLVSYLMARSKLAVSEIDKGRKEEKGEEEEEEEEAEEAESSGETIGREVIKKQSRQPCVTFHLIRNYTRNWALNPCVGLRLIPCWKPNAGNLKKAPLWLDRTFDASRALKGTGERSCNFNLHSDLTALVSSPLSSLENMSLLAENIIFMPSRIIIITTFLFYGVNLMSTLNRL</sequence>
<feature type="transmembrane region" description="Helical" evidence="2">
    <location>
        <begin position="153"/>
        <end position="171"/>
    </location>
</feature>
<evidence type="ECO:0000313" key="4">
    <source>
        <dbReference type="Proteomes" id="UP000617340"/>
    </source>
</evidence>
<comment type="caution">
    <text evidence="3">The sequence shown here is derived from an EMBL/GenBank/DDBJ whole genome shotgun (WGS) entry which is preliminary data.</text>
</comment>